<organism evidence="3 4">
    <name type="scientific">Mesorhizobium opportunistum (strain LMG 24607 / HAMBI 3007 / WSM2075)</name>
    <dbReference type="NCBI Taxonomy" id="536019"/>
    <lineage>
        <taxon>Bacteria</taxon>
        <taxon>Pseudomonadati</taxon>
        <taxon>Pseudomonadota</taxon>
        <taxon>Alphaproteobacteria</taxon>
        <taxon>Hyphomicrobiales</taxon>
        <taxon>Phyllobacteriaceae</taxon>
        <taxon>Mesorhizobium</taxon>
    </lineage>
</organism>
<name>F7YFT3_MESOW</name>
<evidence type="ECO:0000259" key="2">
    <source>
        <dbReference type="Pfam" id="PF12850"/>
    </source>
</evidence>
<evidence type="ECO:0000313" key="4">
    <source>
        <dbReference type="Proteomes" id="UP000001623"/>
    </source>
</evidence>
<evidence type="ECO:0000313" key="3">
    <source>
        <dbReference type="EMBL" id="AEH86888.1"/>
    </source>
</evidence>
<dbReference type="GO" id="GO:0016791">
    <property type="term" value="F:phosphatase activity"/>
    <property type="evidence" value="ECO:0007669"/>
    <property type="project" value="TreeGrafter"/>
</dbReference>
<feature type="domain" description="Calcineurin-like phosphoesterase" evidence="2">
    <location>
        <begin position="20"/>
        <end position="203"/>
    </location>
</feature>
<gene>
    <name evidence="3" type="ordered locus">Mesop_2414</name>
</gene>
<dbReference type="Pfam" id="PF12850">
    <property type="entry name" value="Metallophos_2"/>
    <property type="match status" value="1"/>
</dbReference>
<dbReference type="AlphaFoldDB" id="F7YFT3"/>
<evidence type="ECO:0000256" key="1">
    <source>
        <dbReference type="ARBA" id="ARBA00008950"/>
    </source>
</evidence>
<proteinExistence type="inferred from homology"/>
<dbReference type="Proteomes" id="UP000001623">
    <property type="component" value="Chromosome"/>
</dbReference>
<dbReference type="Gene3D" id="3.60.21.10">
    <property type="match status" value="1"/>
</dbReference>
<reference evidence="3 4" key="1">
    <citation type="submission" date="2010-10" db="EMBL/GenBank/DDBJ databases">
        <title>Complete sequence of Mesorhizobium opportunistum WSM2075.</title>
        <authorList>
            <consortium name="US DOE Joint Genome Institute"/>
            <person name="Lucas S."/>
            <person name="Copeland A."/>
            <person name="Lapidus A."/>
            <person name="Cheng J.-F."/>
            <person name="Bruce D."/>
            <person name="Goodwin L."/>
            <person name="Pitluck S."/>
            <person name="Chertkov O."/>
            <person name="Misra M."/>
            <person name="Detter J.C."/>
            <person name="Han C."/>
            <person name="Tapia R."/>
            <person name="Land M."/>
            <person name="Hauser L."/>
            <person name="Kyrpides N."/>
            <person name="Ovchinnikova G."/>
            <person name="Mavrommatis K.M."/>
            <person name="Tiwari R.P."/>
            <person name="Howieson J.G."/>
            <person name="O'Hara G.W."/>
            <person name="Nandasena K.G."/>
            <person name="Woyke T."/>
        </authorList>
    </citation>
    <scope>NUCLEOTIDE SEQUENCE [LARGE SCALE GENOMIC DNA]</scope>
    <source>
        <strain evidence="4">LMG 24607 / HAMBI 3007 / WSM2075</strain>
    </source>
</reference>
<accession>F7YFT3</accession>
<dbReference type="InterPro" id="IPR024654">
    <property type="entry name" value="Calcineurin-like_PHP_lpxH"/>
</dbReference>
<dbReference type="GO" id="GO:0005737">
    <property type="term" value="C:cytoplasm"/>
    <property type="evidence" value="ECO:0007669"/>
    <property type="project" value="TreeGrafter"/>
</dbReference>
<dbReference type="STRING" id="536019.Mesop_2414"/>
<sequence length="270" mass="29064">MITKKGRKASNGRAKGAHRMRIAVLADIHGNILALDAVLEDLARRGGADLTVNLGDSVSGPLWPRETFARLQALNLPTVRGNHDRRVAADPANDEMWPSDVYAQERLTQAQRAVLLAQPLTLEIAPGVIAFHARPDHDEKYLTDAIVDGQLVRAPLAAIRRRLKALAPACRIALCGHSHRAELVRVPDGPVIFNPGSIGCPAYDDSTPPAHVSEQGSPHARYGIVTLGGAGLPDRFEAIAVGYDHEAAARQAEQAGRPEWAHGLRTGFMP</sequence>
<dbReference type="InterPro" id="IPR011152">
    <property type="entry name" value="Pesterase_MJ0912"/>
</dbReference>
<dbReference type="InterPro" id="IPR050126">
    <property type="entry name" value="Ap4A_hydrolase"/>
</dbReference>
<comment type="similarity">
    <text evidence="1">Belongs to the metallophosphoesterase superfamily. YfcE family.</text>
</comment>
<dbReference type="InterPro" id="IPR029052">
    <property type="entry name" value="Metallo-depent_PP-like"/>
</dbReference>
<dbReference type="PIRSF" id="PIRSF000883">
    <property type="entry name" value="Pesterase_MJ0912"/>
    <property type="match status" value="1"/>
</dbReference>
<dbReference type="KEGG" id="mop:Mesop_2414"/>
<dbReference type="eggNOG" id="COG0639">
    <property type="taxonomic scope" value="Bacteria"/>
</dbReference>
<dbReference type="PANTHER" id="PTHR42850">
    <property type="entry name" value="METALLOPHOSPHOESTERASE"/>
    <property type="match status" value="1"/>
</dbReference>
<protein>
    <submittedName>
        <fullName evidence="3">Metallophosphoesterase</fullName>
    </submittedName>
</protein>
<dbReference type="PANTHER" id="PTHR42850:SF2">
    <property type="entry name" value="BLL5683 PROTEIN"/>
    <property type="match status" value="1"/>
</dbReference>
<dbReference type="SUPFAM" id="SSF56300">
    <property type="entry name" value="Metallo-dependent phosphatases"/>
    <property type="match status" value="1"/>
</dbReference>
<dbReference type="EMBL" id="CP002279">
    <property type="protein sequence ID" value="AEH86888.1"/>
    <property type="molecule type" value="Genomic_DNA"/>
</dbReference>
<dbReference type="HOGENOM" id="CLU_074761_0_1_5"/>